<dbReference type="Proteomes" id="UP000199696">
    <property type="component" value="Unassembled WGS sequence"/>
</dbReference>
<keyword evidence="2" id="KW-1185">Reference proteome</keyword>
<evidence type="ECO:0000313" key="1">
    <source>
        <dbReference type="EMBL" id="SCL50826.1"/>
    </source>
</evidence>
<dbReference type="EMBL" id="FMHY01000002">
    <property type="protein sequence ID" value="SCL50826.1"/>
    <property type="molecule type" value="Genomic_DNA"/>
</dbReference>
<protein>
    <submittedName>
        <fullName evidence="1">Uncharacterized protein</fullName>
    </submittedName>
</protein>
<dbReference type="STRING" id="227316.GA0070604_2220"/>
<gene>
    <name evidence="1" type="ORF">GA0070604_2220</name>
</gene>
<evidence type="ECO:0000313" key="2">
    <source>
        <dbReference type="Proteomes" id="UP000199696"/>
    </source>
</evidence>
<dbReference type="AlphaFoldDB" id="A0A1C6U9Y5"/>
<organism evidence="1 2">
    <name type="scientific">Micromonospora eburnea</name>
    <dbReference type="NCBI Taxonomy" id="227316"/>
    <lineage>
        <taxon>Bacteria</taxon>
        <taxon>Bacillati</taxon>
        <taxon>Actinomycetota</taxon>
        <taxon>Actinomycetes</taxon>
        <taxon>Micromonosporales</taxon>
        <taxon>Micromonosporaceae</taxon>
        <taxon>Micromonospora</taxon>
    </lineage>
</organism>
<reference evidence="2" key="1">
    <citation type="submission" date="2016-06" db="EMBL/GenBank/DDBJ databases">
        <authorList>
            <person name="Varghese N."/>
            <person name="Submissions Spin"/>
        </authorList>
    </citation>
    <scope>NUCLEOTIDE SEQUENCE [LARGE SCALE GENOMIC DNA]</scope>
    <source>
        <strain evidence="2">DSM 44814</strain>
    </source>
</reference>
<sequence>MATPSALPRFSIMTTKHPAWRVEISFVDAPPVRQIERASGVSAVEAAGPVVRCLVAGSFQPFLEALRGHEVITLQSMPAVGASSSARVKEGL</sequence>
<proteinExistence type="predicted"/>
<accession>A0A1C6U9Y5</accession>
<name>A0A1C6U9Y5_9ACTN</name>